<comment type="caution">
    <text evidence="1">The sequence shown here is derived from an EMBL/GenBank/DDBJ whole genome shotgun (WGS) entry which is preliminary data.</text>
</comment>
<evidence type="ECO:0000313" key="1">
    <source>
        <dbReference type="EMBL" id="GJS90233.1"/>
    </source>
</evidence>
<organism evidence="1 2">
    <name type="scientific">Tanacetum coccineum</name>
    <dbReference type="NCBI Taxonomy" id="301880"/>
    <lineage>
        <taxon>Eukaryota</taxon>
        <taxon>Viridiplantae</taxon>
        <taxon>Streptophyta</taxon>
        <taxon>Embryophyta</taxon>
        <taxon>Tracheophyta</taxon>
        <taxon>Spermatophyta</taxon>
        <taxon>Magnoliopsida</taxon>
        <taxon>eudicotyledons</taxon>
        <taxon>Gunneridae</taxon>
        <taxon>Pentapetalae</taxon>
        <taxon>asterids</taxon>
        <taxon>campanulids</taxon>
        <taxon>Asterales</taxon>
        <taxon>Asteraceae</taxon>
        <taxon>Asteroideae</taxon>
        <taxon>Anthemideae</taxon>
        <taxon>Anthemidinae</taxon>
        <taxon>Tanacetum</taxon>
    </lineage>
</organism>
<dbReference type="EMBL" id="BQNB010011411">
    <property type="protein sequence ID" value="GJS90233.1"/>
    <property type="molecule type" value="Genomic_DNA"/>
</dbReference>
<proteinExistence type="predicted"/>
<accession>A0ABQ4ZN78</accession>
<reference evidence="1" key="2">
    <citation type="submission" date="2022-01" db="EMBL/GenBank/DDBJ databases">
        <authorList>
            <person name="Yamashiro T."/>
            <person name="Shiraishi A."/>
            <person name="Satake H."/>
            <person name="Nakayama K."/>
        </authorList>
    </citation>
    <scope>NUCLEOTIDE SEQUENCE</scope>
</reference>
<sequence length="113" mass="12614">MSTMADTTPVIAIVKNTGAKEKALNEMDLPFLANIPNFCEGNITRIILPIIMDRVMAVISGKRVQNSLVFDGKLQRKTKKHMRGATECMRIPDSAGVNNPELIKKFNEQSLRQ</sequence>
<protein>
    <submittedName>
        <fullName evidence="1">Uncharacterized protein</fullName>
    </submittedName>
</protein>
<evidence type="ECO:0000313" key="2">
    <source>
        <dbReference type="Proteomes" id="UP001151760"/>
    </source>
</evidence>
<reference evidence="1" key="1">
    <citation type="journal article" date="2022" name="Int. J. Mol. Sci.">
        <title>Draft Genome of Tanacetum Coccineum: Genomic Comparison of Closely Related Tanacetum-Family Plants.</title>
        <authorList>
            <person name="Yamashiro T."/>
            <person name="Shiraishi A."/>
            <person name="Nakayama K."/>
            <person name="Satake H."/>
        </authorList>
    </citation>
    <scope>NUCLEOTIDE SEQUENCE</scope>
</reference>
<dbReference type="Proteomes" id="UP001151760">
    <property type="component" value="Unassembled WGS sequence"/>
</dbReference>
<keyword evidence="2" id="KW-1185">Reference proteome</keyword>
<name>A0ABQ4ZN78_9ASTR</name>
<gene>
    <name evidence="1" type="ORF">Tco_0772869</name>
</gene>